<protein>
    <submittedName>
        <fullName evidence="4">Dipeptidyl aminopeptidase/acylaminoacyl peptidase</fullName>
    </submittedName>
</protein>
<sequence>MIIDQLDGFAPSPDGTVLAYISDAGGSPQPWCLRLDGTEPPRLSEVDGTVTRLAWRPDGGRLLVQVDPNGAENYRLAEIDLVSGVVEWLTPEGVRAEIGVPYASSGNSYSPDGRLLAYSTSERDETVFDVYVRDLTTGAVTTVLQAGDQVSEDRYLPMFFSPDSRRLLVLRMHQGTEHDLFVCHLDTGAVEHITPHEGPAKFLPAAWAEDGIYVCTTLGRDHTGLALLKPDGSLDWVATPEHDVDGAALSPDGRWLVWSANVATYSRLEWLNRRSGERGTVDGLPRCVATQEFGYDGQTLHVRGDDLFLTAARPTAAKDAWSVNLTTGRARQLTDCGPDLPDDLVEPEVVRFPSADGRTVHGLLYRPRGVSKAGVVVDIHGGPEHQTRPWFSRMTQELLARGIGVLATNIRGSSGYGLSYQRLIYRDWGGGDLDDLAGAAAYLNGLSWVDGQRLGVFGASYGGFAVLSCLTRLPQLWRAGVSICGVSDLVSDVRSFPPTWRRRAKDWVGDPDDPADHARLREASPHRHAHRLQAPLLLVHGINDTRVSIAESDKMYARLVELDLPVKLVRVDGEGHVVADRETKESEQEMVLHWFTRHLAP</sequence>
<dbReference type="RefSeq" id="WP_030433081.1">
    <property type="nucleotide sequence ID" value="NZ_JOEF01000035.1"/>
</dbReference>
<dbReference type="GO" id="GO:0004177">
    <property type="term" value="F:aminopeptidase activity"/>
    <property type="evidence" value="ECO:0007669"/>
    <property type="project" value="UniProtKB-KW"/>
</dbReference>
<proteinExistence type="predicted"/>
<dbReference type="STRING" id="211114.SAMN04489726_1694"/>
<dbReference type="PANTHER" id="PTHR42776">
    <property type="entry name" value="SERINE PEPTIDASE S9 FAMILY MEMBER"/>
    <property type="match status" value="1"/>
</dbReference>
<dbReference type="AlphaFoldDB" id="A0A1G9TBS4"/>
<accession>A0A1G9TBS4</accession>
<dbReference type="PANTHER" id="PTHR42776:SF27">
    <property type="entry name" value="DIPEPTIDYL PEPTIDASE FAMILY MEMBER 6"/>
    <property type="match status" value="1"/>
</dbReference>
<dbReference type="EMBL" id="LT629701">
    <property type="protein sequence ID" value="SDM45151.1"/>
    <property type="molecule type" value="Genomic_DNA"/>
</dbReference>
<dbReference type="InterPro" id="IPR001375">
    <property type="entry name" value="Peptidase_S9_cat"/>
</dbReference>
<evidence type="ECO:0000259" key="3">
    <source>
        <dbReference type="Pfam" id="PF00326"/>
    </source>
</evidence>
<keyword evidence="5" id="KW-1185">Reference proteome</keyword>
<dbReference type="GO" id="GO:0006508">
    <property type="term" value="P:proteolysis"/>
    <property type="evidence" value="ECO:0007669"/>
    <property type="project" value="InterPro"/>
</dbReference>
<dbReference type="SUPFAM" id="SSF53474">
    <property type="entry name" value="alpha/beta-Hydrolases"/>
    <property type="match status" value="1"/>
</dbReference>
<name>A0A1G9TBS4_ALLAB</name>
<dbReference type="Gene3D" id="3.40.50.1820">
    <property type="entry name" value="alpha/beta hydrolase"/>
    <property type="match status" value="1"/>
</dbReference>
<reference evidence="4 5" key="1">
    <citation type="submission" date="2016-10" db="EMBL/GenBank/DDBJ databases">
        <authorList>
            <person name="de Groot N.N."/>
        </authorList>
    </citation>
    <scope>NUCLEOTIDE SEQUENCE [LARGE SCALE GENOMIC DNA]</scope>
    <source>
        <strain evidence="4 5">DSM 44149</strain>
    </source>
</reference>
<evidence type="ECO:0000313" key="5">
    <source>
        <dbReference type="Proteomes" id="UP000183376"/>
    </source>
</evidence>
<evidence type="ECO:0000256" key="2">
    <source>
        <dbReference type="ARBA" id="ARBA00022825"/>
    </source>
</evidence>
<dbReference type="Pfam" id="PF07676">
    <property type="entry name" value="PD40"/>
    <property type="match status" value="3"/>
</dbReference>
<evidence type="ECO:0000256" key="1">
    <source>
        <dbReference type="ARBA" id="ARBA00022801"/>
    </source>
</evidence>
<evidence type="ECO:0000313" key="4">
    <source>
        <dbReference type="EMBL" id="SDM45151.1"/>
    </source>
</evidence>
<dbReference type="Pfam" id="PF00326">
    <property type="entry name" value="Peptidase_S9"/>
    <property type="match status" value="1"/>
</dbReference>
<feature type="domain" description="Peptidase S9 prolyl oligopeptidase catalytic" evidence="3">
    <location>
        <begin position="390"/>
        <end position="599"/>
    </location>
</feature>
<keyword evidence="2" id="KW-0720">Serine protease</keyword>
<keyword evidence="1" id="KW-0378">Hydrolase</keyword>
<dbReference type="SUPFAM" id="SSF82171">
    <property type="entry name" value="DPP6 N-terminal domain-like"/>
    <property type="match status" value="1"/>
</dbReference>
<dbReference type="eggNOG" id="COG1506">
    <property type="taxonomic scope" value="Bacteria"/>
</dbReference>
<dbReference type="GO" id="GO:0004252">
    <property type="term" value="F:serine-type endopeptidase activity"/>
    <property type="evidence" value="ECO:0007669"/>
    <property type="project" value="TreeGrafter"/>
</dbReference>
<keyword evidence="4" id="KW-0031">Aminopeptidase</keyword>
<organism evidence="4 5">
    <name type="scientific">Allokutzneria albata</name>
    <name type="common">Kibdelosporangium albatum</name>
    <dbReference type="NCBI Taxonomy" id="211114"/>
    <lineage>
        <taxon>Bacteria</taxon>
        <taxon>Bacillati</taxon>
        <taxon>Actinomycetota</taxon>
        <taxon>Actinomycetes</taxon>
        <taxon>Pseudonocardiales</taxon>
        <taxon>Pseudonocardiaceae</taxon>
        <taxon>Allokutzneria</taxon>
    </lineage>
</organism>
<dbReference type="Gene3D" id="2.120.10.30">
    <property type="entry name" value="TolB, C-terminal domain"/>
    <property type="match status" value="2"/>
</dbReference>
<dbReference type="Proteomes" id="UP000183376">
    <property type="component" value="Chromosome I"/>
</dbReference>
<dbReference type="InterPro" id="IPR011659">
    <property type="entry name" value="WD40"/>
</dbReference>
<dbReference type="InterPro" id="IPR011042">
    <property type="entry name" value="6-blade_b-propeller_TolB-like"/>
</dbReference>
<dbReference type="InterPro" id="IPR029058">
    <property type="entry name" value="AB_hydrolase_fold"/>
</dbReference>
<gene>
    <name evidence="4" type="ORF">SAMN04489726_1694</name>
</gene>
<dbReference type="OrthoDB" id="128799at2"/>
<dbReference type="eggNOG" id="COG0823">
    <property type="taxonomic scope" value="Bacteria"/>
</dbReference>
<keyword evidence="4" id="KW-0645">Protease</keyword>